<dbReference type="Gene3D" id="3.40.50.300">
    <property type="entry name" value="P-loop containing nucleotide triphosphate hydrolases"/>
    <property type="match status" value="2"/>
</dbReference>
<evidence type="ECO:0000256" key="6">
    <source>
        <dbReference type="ARBA" id="ARBA00023125"/>
    </source>
</evidence>
<evidence type="ECO:0000256" key="7">
    <source>
        <dbReference type="ARBA" id="ARBA00023235"/>
    </source>
</evidence>
<organism evidence="14 15">
    <name type="scientific">Bacillus mesophilum</name>
    <dbReference type="NCBI Taxonomy" id="1071718"/>
    <lineage>
        <taxon>Bacteria</taxon>
        <taxon>Bacillati</taxon>
        <taxon>Bacillota</taxon>
        <taxon>Bacilli</taxon>
        <taxon>Bacillales</taxon>
        <taxon>Bacillaceae</taxon>
        <taxon>Bacillus</taxon>
    </lineage>
</organism>
<feature type="domain" description="UvrD-like helicase C-terminal" evidence="13">
    <location>
        <begin position="418"/>
        <end position="685"/>
    </location>
</feature>
<dbReference type="SUPFAM" id="SSF52540">
    <property type="entry name" value="P-loop containing nucleoside triphosphate hydrolases"/>
    <property type="match status" value="1"/>
</dbReference>
<evidence type="ECO:0000256" key="4">
    <source>
        <dbReference type="ARBA" id="ARBA00022806"/>
    </source>
</evidence>
<evidence type="ECO:0000256" key="9">
    <source>
        <dbReference type="ARBA" id="ARBA00034808"/>
    </source>
</evidence>
<dbReference type="CDD" id="cd17932">
    <property type="entry name" value="DEXQc_UvrD"/>
    <property type="match status" value="1"/>
</dbReference>
<keyword evidence="5 11" id="KW-0067">ATP-binding</keyword>
<dbReference type="Proteomes" id="UP000441354">
    <property type="component" value="Unassembled WGS sequence"/>
</dbReference>
<dbReference type="InterPro" id="IPR013986">
    <property type="entry name" value="DExx_box_DNA_helicase_dom_sf"/>
</dbReference>
<dbReference type="Pfam" id="PF13361">
    <property type="entry name" value="UvrD_C"/>
    <property type="match status" value="1"/>
</dbReference>
<dbReference type="InterPro" id="IPR057253">
    <property type="entry name" value="CoiA-like_N"/>
</dbReference>
<dbReference type="PROSITE" id="PS51198">
    <property type="entry name" value="UVRD_HELICASE_ATP_BIND"/>
    <property type="match status" value="1"/>
</dbReference>
<feature type="domain" description="UvrD-like helicase ATP-binding" evidence="12">
    <location>
        <begin position="138"/>
        <end position="417"/>
    </location>
</feature>
<dbReference type="PANTHER" id="PTHR11070:SF2">
    <property type="entry name" value="ATP-DEPENDENT DNA HELICASE SRS2"/>
    <property type="match status" value="1"/>
</dbReference>
<gene>
    <name evidence="14" type="ORF">F7732_00160</name>
</gene>
<dbReference type="InterPro" id="IPR000212">
    <property type="entry name" value="DNA_helicase_UvrD/REP"/>
</dbReference>
<comment type="similarity">
    <text evidence="1">Belongs to the helicase family. UvrD subfamily.</text>
</comment>
<comment type="catalytic activity">
    <reaction evidence="10">
        <text>ATP + H2O = ADP + phosphate + H(+)</text>
        <dbReference type="Rhea" id="RHEA:13065"/>
        <dbReference type="ChEBI" id="CHEBI:15377"/>
        <dbReference type="ChEBI" id="CHEBI:15378"/>
        <dbReference type="ChEBI" id="CHEBI:30616"/>
        <dbReference type="ChEBI" id="CHEBI:43474"/>
        <dbReference type="ChEBI" id="CHEBI:456216"/>
        <dbReference type="EC" id="5.6.2.4"/>
    </reaction>
</comment>
<dbReference type="EC" id="5.6.2.4" evidence="9"/>
<dbReference type="InterPro" id="IPR027417">
    <property type="entry name" value="P-loop_NTPase"/>
</dbReference>
<evidence type="ECO:0000259" key="13">
    <source>
        <dbReference type="PROSITE" id="PS51217"/>
    </source>
</evidence>
<proteinExistence type="inferred from homology"/>
<evidence type="ECO:0000313" key="15">
    <source>
        <dbReference type="Proteomes" id="UP000441354"/>
    </source>
</evidence>
<evidence type="ECO:0000256" key="1">
    <source>
        <dbReference type="ARBA" id="ARBA00009922"/>
    </source>
</evidence>
<evidence type="ECO:0000256" key="5">
    <source>
        <dbReference type="ARBA" id="ARBA00022840"/>
    </source>
</evidence>
<evidence type="ECO:0000313" key="14">
    <source>
        <dbReference type="EMBL" id="KAB2335027.1"/>
    </source>
</evidence>
<dbReference type="Pfam" id="PF25164">
    <property type="entry name" value="CoiA_N"/>
    <property type="match status" value="1"/>
</dbReference>
<comment type="caution">
    <text evidence="14">The sequence shown here is derived from an EMBL/GenBank/DDBJ whole genome shotgun (WGS) entry which is preliminary data.</text>
</comment>
<dbReference type="RefSeq" id="WP_151571710.1">
    <property type="nucleotide sequence ID" value="NZ_WBOT01000001.1"/>
</dbReference>
<keyword evidence="4 11" id="KW-0347">Helicase</keyword>
<evidence type="ECO:0000259" key="12">
    <source>
        <dbReference type="PROSITE" id="PS51198"/>
    </source>
</evidence>
<dbReference type="EMBL" id="WBOT01000001">
    <property type="protein sequence ID" value="KAB2335027.1"/>
    <property type="molecule type" value="Genomic_DNA"/>
</dbReference>
<dbReference type="PANTHER" id="PTHR11070">
    <property type="entry name" value="UVRD / RECB / PCRA DNA HELICASE FAMILY MEMBER"/>
    <property type="match status" value="1"/>
</dbReference>
<accession>A0A7V7V083</accession>
<dbReference type="GO" id="GO:0003677">
    <property type="term" value="F:DNA binding"/>
    <property type="evidence" value="ECO:0007669"/>
    <property type="project" value="UniProtKB-KW"/>
</dbReference>
<dbReference type="GO" id="GO:0005829">
    <property type="term" value="C:cytosol"/>
    <property type="evidence" value="ECO:0007669"/>
    <property type="project" value="TreeGrafter"/>
</dbReference>
<dbReference type="GO" id="GO:0005524">
    <property type="term" value="F:ATP binding"/>
    <property type="evidence" value="ECO:0007669"/>
    <property type="project" value="UniProtKB-UniRule"/>
</dbReference>
<dbReference type="GO" id="GO:0033202">
    <property type="term" value="C:DNA helicase complex"/>
    <property type="evidence" value="ECO:0007669"/>
    <property type="project" value="TreeGrafter"/>
</dbReference>
<evidence type="ECO:0000256" key="11">
    <source>
        <dbReference type="PROSITE-ProRule" id="PRU00560"/>
    </source>
</evidence>
<name>A0A7V7V083_9BACI</name>
<dbReference type="CDD" id="cd18807">
    <property type="entry name" value="SF1_C_UvrD"/>
    <property type="match status" value="1"/>
</dbReference>
<dbReference type="GO" id="GO:0043138">
    <property type="term" value="F:3'-5' DNA helicase activity"/>
    <property type="evidence" value="ECO:0007669"/>
    <property type="project" value="UniProtKB-EC"/>
</dbReference>
<dbReference type="Pfam" id="PF00580">
    <property type="entry name" value="UvrD-helicase"/>
    <property type="match status" value="1"/>
</dbReference>
<feature type="binding site" evidence="11">
    <location>
        <begin position="159"/>
        <end position="166"/>
    </location>
    <ligand>
        <name>ATP</name>
        <dbReference type="ChEBI" id="CHEBI:30616"/>
    </ligand>
</feature>
<reference evidence="14 15" key="1">
    <citation type="journal article" date="2014" name="Arch. Microbiol.">
        <title>Bacillus mesophilum sp. nov., strain IITR-54T, a novel 4-chlorobiphenyl dechlorinating bacterium.</title>
        <authorList>
            <person name="Manickam N."/>
            <person name="Singh N.K."/>
            <person name="Bajaj A."/>
            <person name="Kumar R.M."/>
            <person name="Kaur G."/>
            <person name="Kaur N."/>
            <person name="Bala M."/>
            <person name="Kumar A."/>
            <person name="Mayilraj S."/>
        </authorList>
    </citation>
    <scope>NUCLEOTIDE SEQUENCE [LARGE SCALE GENOMIC DNA]</scope>
    <source>
        <strain evidence="14 15">IITR-54</strain>
    </source>
</reference>
<evidence type="ECO:0000256" key="2">
    <source>
        <dbReference type="ARBA" id="ARBA00022741"/>
    </source>
</evidence>
<dbReference type="InterPro" id="IPR014016">
    <property type="entry name" value="UvrD-like_ATP-bd"/>
</dbReference>
<dbReference type="OrthoDB" id="9810135at2"/>
<evidence type="ECO:0000256" key="10">
    <source>
        <dbReference type="ARBA" id="ARBA00048988"/>
    </source>
</evidence>
<evidence type="ECO:0000256" key="3">
    <source>
        <dbReference type="ARBA" id="ARBA00022801"/>
    </source>
</evidence>
<keyword evidence="7" id="KW-0413">Isomerase</keyword>
<dbReference type="GO" id="GO:0016787">
    <property type="term" value="F:hydrolase activity"/>
    <property type="evidence" value="ECO:0007669"/>
    <property type="project" value="UniProtKB-UniRule"/>
</dbReference>
<dbReference type="GO" id="GO:0000725">
    <property type="term" value="P:recombinational repair"/>
    <property type="evidence" value="ECO:0007669"/>
    <property type="project" value="TreeGrafter"/>
</dbReference>
<keyword evidence="3 11" id="KW-0378">Hydrolase</keyword>
<dbReference type="InterPro" id="IPR014017">
    <property type="entry name" value="DNA_helicase_UvrD-like_C"/>
</dbReference>
<comment type="catalytic activity">
    <reaction evidence="8">
        <text>Couples ATP hydrolysis with the unwinding of duplex DNA by translocating in the 3'-5' direction.</text>
        <dbReference type="EC" id="5.6.2.4"/>
    </reaction>
</comment>
<keyword evidence="6" id="KW-0238">DNA-binding</keyword>
<dbReference type="Gene3D" id="1.10.486.10">
    <property type="entry name" value="PCRA, domain 4"/>
    <property type="match status" value="1"/>
</dbReference>
<keyword evidence="15" id="KW-1185">Reference proteome</keyword>
<evidence type="ECO:0000256" key="8">
    <source>
        <dbReference type="ARBA" id="ARBA00034617"/>
    </source>
</evidence>
<sequence>MKTALFNERIIQIDQVAREELVSISNQAKQGQMTCPVCGEKVRLYLGIYKQPHFYHYSNTAKECEDQLQAASSIDESAASVEINGFTLPQSRSITADRSAQTGFKEAYEIKTGKEMLDQPKSAVYSNTFLDQLSKNGTALDPKQAEAVCFDEGPLLVLAGAGSGKTRVLTARAAYLIQEKQVRPNQLMLVTFTSKAAAEMKTRLLTFPSMNKSSIGQMVTGTFHSIFFRILSFHERDIWSGDSLLAKEWQKEQILKMAGREMNLDEKDFSYDLALQQISYWKNSLQTPQSASAENDWEKTVKELFRKYEQYKAEKQLFDFDDMLTGCYRLFTENPDLTQRYQERFHHILIDEFQDINTVQYELIKILSAKHKNVFAVGDDDQSIYAFRGSSPHFLLHFEKDYPQANVISLSQNYRSSHEVVSAANEVIKLNKERRLKKMNAQYKSLVSPIAFFPYDEEEEAAMILTDISEKLEGSFKPEDIAILYRTHAGSRAIFEKLAYSSFPFKIDQDAESFYDKFIIKSMLGFLKLSIDEEDQEAVKLILPALFMKNQILQDMKANSILNDMTLLECFAHVKTGYSFQEAKLKKAVPVIRSLKGLSPLRAIEIVEKKLGYSDFIKKRGNEGNKLEKGSDEIKDLKVAAKRFKHISDFLEHADHMRAMNKEIKKQNRTLENAITLSTIHRSKGLEYKAVYILGAVDGSLPHDHALEAYRNGDSLPLEEERRLMYVAMTRAQNSLAISVPQNRRGKRANNSRFLTSLLKRSR</sequence>
<dbReference type="Gene3D" id="1.10.10.160">
    <property type="match status" value="1"/>
</dbReference>
<dbReference type="PROSITE" id="PS51217">
    <property type="entry name" value="UVRD_HELICASE_CTER"/>
    <property type="match status" value="1"/>
</dbReference>
<dbReference type="AlphaFoldDB" id="A0A7V7V083"/>
<keyword evidence="2 11" id="KW-0547">Nucleotide-binding</keyword>
<protein>
    <recommendedName>
        <fullName evidence="9">DNA 3'-5' helicase</fullName>
        <ecNumber evidence="9">5.6.2.4</ecNumber>
    </recommendedName>
</protein>